<name>A0ACC0JN98_CHOFU</name>
<dbReference type="EMBL" id="CM046119">
    <property type="protein sequence ID" value="KAI8425563.1"/>
    <property type="molecule type" value="Genomic_DNA"/>
</dbReference>
<comment type="caution">
    <text evidence="1">The sequence shown here is derived from an EMBL/GenBank/DDBJ whole genome shotgun (WGS) entry which is preliminary data.</text>
</comment>
<proteinExistence type="predicted"/>
<reference evidence="1 2" key="1">
    <citation type="journal article" date="2022" name="Genome Biol. Evol.">
        <title>The Spruce Budworm Genome: Reconstructing the Evolutionary History of Antifreeze Proteins.</title>
        <authorList>
            <person name="Beliveau C."/>
            <person name="Gagne P."/>
            <person name="Picq S."/>
            <person name="Vernygora O."/>
            <person name="Keeling C.I."/>
            <person name="Pinkney K."/>
            <person name="Doucet D."/>
            <person name="Wen F."/>
            <person name="Johnston J.S."/>
            <person name="Maaroufi H."/>
            <person name="Boyle B."/>
            <person name="Laroche J."/>
            <person name="Dewar K."/>
            <person name="Juretic N."/>
            <person name="Blackburn G."/>
            <person name="Nisole A."/>
            <person name="Brunet B."/>
            <person name="Brandao M."/>
            <person name="Lumley L."/>
            <person name="Duan J."/>
            <person name="Quan G."/>
            <person name="Lucarotti C.J."/>
            <person name="Roe A.D."/>
            <person name="Sperling F.A.H."/>
            <person name="Levesque R.C."/>
            <person name="Cusson M."/>
        </authorList>
    </citation>
    <scope>NUCLEOTIDE SEQUENCE [LARGE SCALE GENOMIC DNA]</scope>
    <source>
        <strain evidence="1">Glfc:IPQL:Cfum</strain>
    </source>
</reference>
<evidence type="ECO:0000313" key="1">
    <source>
        <dbReference type="EMBL" id="KAI8425563.1"/>
    </source>
</evidence>
<evidence type="ECO:0000313" key="2">
    <source>
        <dbReference type="Proteomes" id="UP001064048"/>
    </source>
</evidence>
<accession>A0ACC0JN98</accession>
<organism evidence="1 2">
    <name type="scientific">Choristoneura fumiferana</name>
    <name type="common">Spruce budworm moth</name>
    <name type="synonym">Archips fumiferana</name>
    <dbReference type="NCBI Taxonomy" id="7141"/>
    <lineage>
        <taxon>Eukaryota</taxon>
        <taxon>Metazoa</taxon>
        <taxon>Ecdysozoa</taxon>
        <taxon>Arthropoda</taxon>
        <taxon>Hexapoda</taxon>
        <taxon>Insecta</taxon>
        <taxon>Pterygota</taxon>
        <taxon>Neoptera</taxon>
        <taxon>Endopterygota</taxon>
        <taxon>Lepidoptera</taxon>
        <taxon>Glossata</taxon>
        <taxon>Ditrysia</taxon>
        <taxon>Tortricoidea</taxon>
        <taxon>Tortricidae</taxon>
        <taxon>Tortricinae</taxon>
        <taxon>Choristoneura</taxon>
    </lineage>
</organism>
<dbReference type="Proteomes" id="UP001064048">
    <property type="component" value="Chromosome 19"/>
</dbReference>
<protein>
    <submittedName>
        <fullName evidence="1">Uncharacterized protein</fullName>
    </submittedName>
</protein>
<sequence length="920" mass="107831">MILLKYSLENIKYDIVGLSEIRRKGNEIIEDQNHIFCYTGETQGQYGVGFLIKKKYKNNIENYVGISDRVCLLNMKFDAVSISIIQVYAPTSEARDEEMDIFYDQIDRAQNLAIGKIILMGDLNAKIGQRKHTEKTIMGPYCYGIRNHRGDKLIQYAFTNKFKVINTIFKKKTKNLWTWITPDKQHKNQIDYILSNHSKLFTNIEILNNGIFPSDHRLVRGTIHLHKTRRSRATFSEPRANLSIDKIQQEYLKSLKEKTKYLQWKNSDDIESFYLKLESAVKQSLRAATSKKVNIEIITDETKQQLKKRTLLQAKPSKTKEEKKELATLYKTTNKMLKRDYENYRMKVIEKNLINTGSQKKAYKQLNTEKKWIPALKSQNENGKLQTRNDLINIATDFYRNLYHDEHNEENEYQNYETEHNTPIIPFERKEILEKIKKLKNEKSPGQDNIPNEAIKIGQKILIDPITTLFNKILETQKIPKSWGESQIILLYKKGDPSDINNYRPISLLPTLYKLFSMCLEKRISSSIENSQPIEQAGFRAGYSTIDHIHTLDQIVEKHLEFNEPLYLAYVDYAKAFDSISHQSIWRALSHQNVSNAYINIIKDIYKKSTSRVKLDRFGPKFSIRRGVKQGDPLSPKIFIAVLQDVMKDLEWSKKGIKIDTEYLSNLRFADDIVIFAKTSKELEIMIGELSNASKNIGLQMNTLKTKVATNSTQNPIKNNDTQIEYVDSYVYLGKQMSFRKSRHEDELDRRINMTWKKYWSFKEIMKAKLPLKLKKKVIDSCLLPCLSYGAQTWIFQNKTKIKIRSCQRAIERSILGIKLADRRRSEDIRRKTQIIDAGQHAQYLKWRWAGHLARITDRRWTKRVTEWMGPRGKRKKGRPKDRWADEIQKIAGNDWIRQAQNRKAWKQLEEAFTQNGDMS</sequence>
<gene>
    <name evidence="1" type="ORF">MSG28_011388</name>
</gene>
<keyword evidence="2" id="KW-1185">Reference proteome</keyword>